<accession>A0A9Q1FMB7</accession>
<name>A0A9Q1FMB7_SYNKA</name>
<dbReference type="AlphaFoldDB" id="A0A9Q1FMB7"/>
<dbReference type="EMBL" id="JAINUF010000005">
    <property type="protein sequence ID" value="KAJ8361423.1"/>
    <property type="molecule type" value="Genomic_DNA"/>
</dbReference>
<comment type="caution">
    <text evidence="2">The sequence shown here is derived from an EMBL/GenBank/DDBJ whole genome shotgun (WGS) entry which is preliminary data.</text>
</comment>
<proteinExistence type="predicted"/>
<evidence type="ECO:0000313" key="2">
    <source>
        <dbReference type="EMBL" id="KAJ8361423.1"/>
    </source>
</evidence>
<evidence type="ECO:0000256" key="1">
    <source>
        <dbReference type="SAM" id="MobiDB-lite"/>
    </source>
</evidence>
<evidence type="ECO:0000313" key="3">
    <source>
        <dbReference type="Proteomes" id="UP001152622"/>
    </source>
</evidence>
<reference evidence="2" key="1">
    <citation type="journal article" date="2023" name="Science">
        <title>Genome structures resolve the early diversification of teleost fishes.</title>
        <authorList>
            <person name="Parey E."/>
            <person name="Louis A."/>
            <person name="Montfort J."/>
            <person name="Bouchez O."/>
            <person name="Roques C."/>
            <person name="Iampietro C."/>
            <person name="Lluch J."/>
            <person name="Castinel A."/>
            <person name="Donnadieu C."/>
            <person name="Desvignes T."/>
            <person name="Floi Bucao C."/>
            <person name="Jouanno E."/>
            <person name="Wen M."/>
            <person name="Mejri S."/>
            <person name="Dirks R."/>
            <person name="Jansen H."/>
            <person name="Henkel C."/>
            <person name="Chen W.J."/>
            <person name="Zahm M."/>
            <person name="Cabau C."/>
            <person name="Klopp C."/>
            <person name="Thompson A.W."/>
            <person name="Robinson-Rechavi M."/>
            <person name="Braasch I."/>
            <person name="Lecointre G."/>
            <person name="Bobe J."/>
            <person name="Postlethwait J.H."/>
            <person name="Berthelot C."/>
            <person name="Roest Crollius H."/>
            <person name="Guiguen Y."/>
        </authorList>
    </citation>
    <scope>NUCLEOTIDE SEQUENCE</scope>
    <source>
        <strain evidence="2">WJC10195</strain>
    </source>
</reference>
<feature type="region of interest" description="Disordered" evidence="1">
    <location>
        <begin position="1"/>
        <end position="75"/>
    </location>
</feature>
<protein>
    <submittedName>
        <fullName evidence="2">Uncharacterized protein</fullName>
    </submittedName>
</protein>
<organism evidence="2 3">
    <name type="scientific">Synaphobranchus kaupii</name>
    <name type="common">Kaup's arrowtooth eel</name>
    <dbReference type="NCBI Taxonomy" id="118154"/>
    <lineage>
        <taxon>Eukaryota</taxon>
        <taxon>Metazoa</taxon>
        <taxon>Chordata</taxon>
        <taxon>Craniata</taxon>
        <taxon>Vertebrata</taxon>
        <taxon>Euteleostomi</taxon>
        <taxon>Actinopterygii</taxon>
        <taxon>Neopterygii</taxon>
        <taxon>Teleostei</taxon>
        <taxon>Anguilliformes</taxon>
        <taxon>Synaphobranchidae</taxon>
        <taxon>Synaphobranchus</taxon>
    </lineage>
</organism>
<dbReference type="Proteomes" id="UP001152622">
    <property type="component" value="Chromosome 5"/>
</dbReference>
<sequence length="75" mass="7320">MFAGLVRLESNTDSTRHPMGKAGGPGAAPGVVSSGGQLSQEAGQEAGVFEVAGTRTGGPLCTPRSALSAPVTAPL</sequence>
<keyword evidence="3" id="KW-1185">Reference proteome</keyword>
<gene>
    <name evidence="2" type="ORF">SKAU_G00179480</name>
</gene>